<dbReference type="EMBL" id="CP001965">
    <property type="protein sequence ID" value="ADE12198.1"/>
    <property type="molecule type" value="Genomic_DNA"/>
</dbReference>
<sequence>MVLIVWYAMSMKCCATLDSIHMGMHERSNTLNQCEQQQGEDVEEFLHMHLEILT</sequence>
<gene>
    <name evidence="1" type="ordered locus">Slit_1969</name>
</gene>
<reference evidence="1 2" key="1">
    <citation type="submission" date="2010-03" db="EMBL/GenBank/DDBJ databases">
        <title>Complete sequence of Sideroxydans lithotrophicus ES-1.</title>
        <authorList>
            <consortium name="US DOE Joint Genome Institute"/>
            <person name="Lucas S."/>
            <person name="Copeland A."/>
            <person name="Lapidus A."/>
            <person name="Cheng J.-F."/>
            <person name="Bruce D."/>
            <person name="Goodwin L."/>
            <person name="Pitluck S."/>
            <person name="Munk A.C."/>
            <person name="Detter J.C."/>
            <person name="Han C."/>
            <person name="Tapia R."/>
            <person name="Larimer F."/>
            <person name="Land M."/>
            <person name="Hauser L."/>
            <person name="Kyrpides N."/>
            <person name="Ivanova N."/>
            <person name="Emerson D."/>
            <person name="Woyke T."/>
        </authorList>
    </citation>
    <scope>NUCLEOTIDE SEQUENCE [LARGE SCALE GENOMIC DNA]</scope>
    <source>
        <strain evidence="1 2">ES-1</strain>
    </source>
</reference>
<dbReference type="Proteomes" id="UP000001625">
    <property type="component" value="Chromosome"/>
</dbReference>
<dbReference type="AlphaFoldDB" id="D5CTB2"/>
<dbReference type="HOGENOM" id="CLU_3047998_0_0_4"/>
<organism evidence="1 2">
    <name type="scientific">Sideroxydans lithotrophicus (strain ES-1)</name>
    <dbReference type="NCBI Taxonomy" id="580332"/>
    <lineage>
        <taxon>Bacteria</taxon>
        <taxon>Pseudomonadati</taxon>
        <taxon>Pseudomonadota</taxon>
        <taxon>Betaproteobacteria</taxon>
        <taxon>Nitrosomonadales</taxon>
        <taxon>Gallionellaceae</taxon>
        <taxon>Sideroxydans</taxon>
    </lineage>
</organism>
<dbReference type="KEGG" id="slt:Slit_1969"/>
<protein>
    <submittedName>
        <fullName evidence="1">Uncharacterized protein</fullName>
    </submittedName>
</protein>
<accession>D5CTB2</accession>
<keyword evidence="2" id="KW-1185">Reference proteome</keyword>
<evidence type="ECO:0000313" key="1">
    <source>
        <dbReference type="EMBL" id="ADE12198.1"/>
    </source>
</evidence>
<proteinExistence type="predicted"/>
<name>D5CTB2_SIDLE</name>
<evidence type="ECO:0000313" key="2">
    <source>
        <dbReference type="Proteomes" id="UP000001625"/>
    </source>
</evidence>